<protein>
    <submittedName>
        <fullName evidence="5">Uncharacterized protein</fullName>
    </submittedName>
</protein>
<gene>
    <name evidence="4 5" type="ordered locus">CAGL0G09845g</name>
</gene>
<name>Q6FSK6_CANGA</name>
<accession>Q6FSK6</accession>
<reference evidence="5 6" key="1">
    <citation type="journal article" date="2004" name="Nature">
        <title>Genome evolution in yeasts.</title>
        <authorList>
            <consortium name="Genolevures"/>
            <person name="Dujon B."/>
            <person name="Sherman D."/>
            <person name="Fischer G."/>
            <person name="Durrens P."/>
            <person name="Casaregola S."/>
            <person name="Lafontaine I."/>
            <person name="de Montigny J."/>
            <person name="Marck C."/>
            <person name="Neuveglise C."/>
            <person name="Talla E."/>
            <person name="Goffard N."/>
            <person name="Frangeul L."/>
            <person name="Aigle M."/>
            <person name="Anthouard V."/>
            <person name="Babour A."/>
            <person name="Barbe V."/>
            <person name="Barnay S."/>
            <person name="Blanchin S."/>
            <person name="Beckerich J.M."/>
            <person name="Beyne E."/>
            <person name="Bleykasten C."/>
            <person name="Boisrame A."/>
            <person name="Boyer J."/>
            <person name="Cattolico L."/>
            <person name="Confanioleri F."/>
            <person name="de Daruvar A."/>
            <person name="Despons L."/>
            <person name="Fabre E."/>
            <person name="Fairhead C."/>
            <person name="Ferry-Dumazet H."/>
            <person name="Groppi A."/>
            <person name="Hantraye F."/>
            <person name="Hennequin C."/>
            <person name="Jauniaux N."/>
            <person name="Joyet P."/>
            <person name="Kachouri R."/>
            <person name="Kerrest A."/>
            <person name="Koszul R."/>
            <person name="Lemaire M."/>
            <person name="Lesur I."/>
            <person name="Ma L."/>
            <person name="Muller H."/>
            <person name="Nicaud J.M."/>
            <person name="Nikolski M."/>
            <person name="Oztas S."/>
            <person name="Ozier-Kalogeropoulos O."/>
            <person name="Pellenz S."/>
            <person name="Potier S."/>
            <person name="Richard G.F."/>
            <person name="Straub M.L."/>
            <person name="Suleau A."/>
            <person name="Swennene D."/>
            <person name="Tekaia F."/>
            <person name="Wesolowski-Louvel M."/>
            <person name="Westhof E."/>
            <person name="Wirth B."/>
            <person name="Zeniou-Meyer M."/>
            <person name="Zivanovic I."/>
            <person name="Bolotin-Fukuhara M."/>
            <person name="Thierry A."/>
            <person name="Bouchier C."/>
            <person name="Caudron B."/>
            <person name="Scarpelli C."/>
            <person name="Gaillardin C."/>
            <person name="Weissenbach J."/>
            <person name="Wincker P."/>
            <person name="Souciet J.L."/>
        </authorList>
    </citation>
    <scope>NUCLEOTIDE SEQUENCE [LARGE SCALE GENOMIC DNA]</scope>
    <source>
        <strain evidence="6">ATCC 2001 / BCRC 20586 / JCM 3761 / NBRC 0622 / NRRL Y-65 / CBS 138</strain>
    </source>
</reference>
<evidence type="ECO:0000256" key="3">
    <source>
        <dbReference type="PROSITE-ProRule" id="PRU00221"/>
    </source>
</evidence>
<dbReference type="GO" id="GO:0034247">
    <property type="term" value="P:snoRNA splicing"/>
    <property type="evidence" value="ECO:0007669"/>
    <property type="project" value="EnsemblFungi"/>
</dbReference>
<dbReference type="InterPro" id="IPR036322">
    <property type="entry name" value="WD40_repeat_dom_sf"/>
</dbReference>
<dbReference type="Proteomes" id="UP000002428">
    <property type="component" value="Chromosome G"/>
</dbReference>
<dbReference type="PROSITE" id="PS50082">
    <property type="entry name" value="WD_REPEATS_2"/>
    <property type="match status" value="5"/>
</dbReference>
<dbReference type="PROSITE" id="PS00678">
    <property type="entry name" value="WD_REPEATS_1"/>
    <property type="match status" value="3"/>
</dbReference>
<evidence type="ECO:0000313" key="6">
    <source>
        <dbReference type="Proteomes" id="UP000002428"/>
    </source>
</evidence>
<feature type="repeat" description="WD" evidence="3">
    <location>
        <begin position="336"/>
        <end position="377"/>
    </location>
</feature>
<dbReference type="STRING" id="284593.Q6FSK6"/>
<feature type="repeat" description="WD" evidence="3">
    <location>
        <begin position="250"/>
        <end position="291"/>
    </location>
</feature>
<dbReference type="eggNOG" id="KOG0272">
    <property type="taxonomic scope" value="Eukaryota"/>
</dbReference>
<dbReference type="GO" id="GO:0030621">
    <property type="term" value="F:U4 snRNA binding"/>
    <property type="evidence" value="ECO:0007669"/>
    <property type="project" value="TreeGrafter"/>
</dbReference>
<dbReference type="HOGENOM" id="CLU_000288_57_20_1"/>
<proteinExistence type="predicted"/>
<feature type="repeat" description="WD" evidence="3">
    <location>
        <begin position="294"/>
        <end position="335"/>
    </location>
</feature>
<dbReference type="FunCoup" id="Q6FSK6">
    <property type="interactions" value="479"/>
</dbReference>
<dbReference type="InterPro" id="IPR020472">
    <property type="entry name" value="WD40_PAC1"/>
</dbReference>
<dbReference type="InterPro" id="IPR001680">
    <property type="entry name" value="WD40_rpt"/>
</dbReference>
<dbReference type="PANTHER" id="PTHR19846:SF0">
    <property type="entry name" value="PRE-MRNA PROCESSING FACTOR 4"/>
    <property type="match status" value="1"/>
</dbReference>
<evidence type="ECO:0000313" key="5">
    <source>
        <dbReference type="EMBL" id="CAG59715.1"/>
    </source>
</evidence>
<keyword evidence="6" id="KW-1185">Reference proteome</keyword>
<dbReference type="PRINTS" id="PR00320">
    <property type="entry name" value="GPROTEINBRPT"/>
</dbReference>
<dbReference type="PROSITE" id="PS50294">
    <property type="entry name" value="WD_REPEATS_REGION"/>
    <property type="match status" value="4"/>
</dbReference>
<dbReference type="GO" id="GO:0017070">
    <property type="term" value="F:U6 snRNA binding"/>
    <property type="evidence" value="ECO:0007669"/>
    <property type="project" value="TreeGrafter"/>
</dbReference>
<dbReference type="EMBL" id="CR380953">
    <property type="protein sequence ID" value="CAG59715.1"/>
    <property type="molecule type" value="Genomic_DNA"/>
</dbReference>
<dbReference type="InParanoid" id="Q6FSK6"/>
<evidence type="ECO:0000256" key="1">
    <source>
        <dbReference type="ARBA" id="ARBA00022574"/>
    </source>
</evidence>
<dbReference type="AlphaFoldDB" id="Q6FSK6"/>
<dbReference type="SUPFAM" id="SSF50978">
    <property type="entry name" value="WD40 repeat-like"/>
    <property type="match status" value="1"/>
</dbReference>
<keyword evidence="1 3" id="KW-0853">WD repeat</keyword>
<feature type="repeat" description="WD" evidence="3">
    <location>
        <begin position="378"/>
        <end position="419"/>
    </location>
</feature>
<dbReference type="PANTHER" id="PTHR19846">
    <property type="entry name" value="WD40 REPEAT PROTEIN"/>
    <property type="match status" value="1"/>
</dbReference>
<dbReference type="InterPro" id="IPR015943">
    <property type="entry name" value="WD40/YVTN_repeat-like_dom_sf"/>
</dbReference>
<dbReference type="CGD" id="CAL0129989">
    <property type="gene designation" value="CAGL0G09845g"/>
</dbReference>
<organism evidence="5 6">
    <name type="scientific">Candida glabrata (strain ATCC 2001 / BCRC 20586 / JCM 3761 / NBRC 0622 / NRRL Y-65 / CBS 138)</name>
    <name type="common">Yeast</name>
    <name type="synonym">Nakaseomyces glabratus</name>
    <dbReference type="NCBI Taxonomy" id="284593"/>
    <lineage>
        <taxon>Eukaryota</taxon>
        <taxon>Fungi</taxon>
        <taxon>Dikarya</taxon>
        <taxon>Ascomycota</taxon>
        <taxon>Saccharomycotina</taxon>
        <taxon>Saccharomycetes</taxon>
        <taxon>Saccharomycetales</taxon>
        <taxon>Saccharomycetaceae</taxon>
        <taxon>Nakaseomyces</taxon>
    </lineage>
</organism>
<keyword evidence="2" id="KW-0677">Repeat</keyword>
<evidence type="ECO:0000313" key="4">
    <source>
        <dbReference type="CGD" id="CAL0129989"/>
    </source>
</evidence>
<sequence>MSCNTSSDICGSNYYSQLNLNSHKTKDIETWYIKLDMSNIRDIKVDLEFKDPNTGESAATILQKYQFQRNELVNVIPTAPDDVIDALEYIGESGTIDKEDDYGRRLRLAELLMEDELKRQLFQQWRDKRYKKEITQFTEDEDDEEFYTPASKDLISARQYILKNSIARANKRIAAQKTISQTYSIQNVLNKRRAANKYWCSFDLLATQVVSTRPISTVTFCNNGNYVASGSWNGEVSIIDSNTLEVTQTLQNHDGKVGGIAWTSNDSVLITGGEDHLITVSNRSDGEFITSNSIGGHEGRITDLQVHPSGKFIGTSSFDSTWRLWDIEKQKQLLLQEGHSKELYCLAFQADGALVSTAGTDKTAIIWDLRSGKAVSQLQGHAKTIYCMDWSIDGHTLATGGGDGVITIWDLRKSDKLTKITEHKSIVTSLKFDKANDHNLISSGYDRSIFVYSKDNYLKVSSLIGHADKVLTFDIDKNNKNLISGGWDRSVKHWSTVSTD</sequence>
<dbReference type="CDD" id="cd00200">
    <property type="entry name" value="WD40"/>
    <property type="match status" value="1"/>
</dbReference>
<dbReference type="Gene3D" id="2.130.10.10">
    <property type="entry name" value="YVTN repeat-like/Quinoprotein amine dehydrogenase"/>
    <property type="match status" value="2"/>
</dbReference>
<dbReference type="GO" id="GO:0000393">
    <property type="term" value="P:spliceosomal conformational changes to generate catalytic conformation"/>
    <property type="evidence" value="ECO:0007669"/>
    <property type="project" value="EnsemblFungi"/>
</dbReference>
<evidence type="ECO:0000256" key="2">
    <source>
        <dbReference type="ARBA" id="ARBA00022737"/>
    </source>
</evidence>
<dbReference type="SMART" id="SM00320">
    <property type="entry name" value="WD40"/>
    <property type="match status" value="7"/>
</dbReference>
<dbReference type="GO" id="GO:0062040">
    <property type="term" value="C:fungal biofilm matrix"/>
    <property type="evidence" value="ECO:0000314"/>
    <property type="project" value="CGD"/>
</dbReference>
<dbReference type="VEuPathDB" id="FungiDB:CAGL0G09845g"/>
<dbReference type="Pfam" id="PF00400">
    <property type="entry name" value="WD40"/>
    <property type="match status" value="7"/>
</dbReference>
<dbReference type="InterPro" id="IPR019775">
    <property type="entry name" value="WD40_repeat_CS"/>
</dbReference>
<feature type="repeat" description="WD" evidence="3">
    <location>
        <begin position="463"/>
        <end position="500"/>
    </location>
</feature>
<dbReference type="KEGG" id="cgr:2888293"/>
<dbReference type="GO" id="GO:0046540">
    <property type="term" value="C:U4/U6 x U5 tri-snRNP complex"/>
    <property type="evidence" value="ECO:0007669"/>
    <property type="project" value="EnsemblFungi"/>
</dbReference>